<name>A0A423TNK3_PENVA</name>
<dbReference type="PANTHER" id="PTHR12763:SF28">
    <property type="entry name" value="GEO10507P1-RELATED"/>
    <property type="match status" value="1"/>
</dbReference>
<reference evidence="10 11" key="1">
    <citation type="submission" date="2018-04" db="EMBL/GenBank/DDBJ databases">
        <authorList>
            <person name="Zhang X."/>
            <person name="Yuan J."/>
            <person name="Li F."/>
            <person name="Xiang J."/>
        </authorList>
    </citation>
    <scope>NUCLEOTIDE SEQUENCE [LARGE SCALE GENOMIC DNA]</scope>
    <source>
        <tissue evidence="10">Muscle</tissue>
    </source>
</reference>
<evidence type="ECO:0000256" key="3">
    <source>
        <dbReference type="ARBA" id="ARBA00022792"/>
    </source>
</evidence>
<dbReference type="AlphaFoldDB" id="A0A423TNK3"/>
<dbReference type="EMBL" id="QCYY01001445">
    <property type="protein sequence ID" value="ROT78036.1"/>
    <property type="molecule type" value="Genomic_DNA"/>
</dbReference>
<gene>
    <name evidence="10" type="ORF">C7M84_003259</name>
</gene>
<evidence type="ECO:0000256" key="2">
    <source>
        <dbReference type="ARBA" id="ARBA00022692"/>
    </source>
</evidence>
<evidence type="ECO:0000259" key="9">
    <source>
        <dbReference type="PROSITE" id="PS50076"/>
    </source>
</evidence>
<reference evidence="10 11" key="2">
    <citation type="submission" date="2019-01" db="EMBL/GenBank/DDBJ databases">
        <title>The decoding of complex shrimp genome reveals the adaptation for benthos swimmer, frequently molting mechanism and breeding impact on genome.</title>
        <authorList>
            <person name="Sun Y."/>
            <person name="Gao Y."/>
            <person name="Yu Y."/>
        </authorList>
    </citation>
    <scope>NUCLEOTIDE SEQUENCE [LARGE SCALE GENOMIC DNA]</scope>
    <source>
        <tissue evidence="10">Muscle</tissue>
    </source>
</reference>
<dbReference type="GO" id="GO:0030150">
    <property type="term" value="P:protein import into mitochondrial matrix"/>
    <property type="evidence" value="ECO:0007669"/>
    <property type="project" value="TreeGrafter"/>
</dbReference>
<keyword evidence="3" id="KW-0999">Mitochondrion inner membrane</keyword>
<dbReference type="InterPro" id="IPR001623">
    <property type="entry name" value="DnaJ_domain"/>
</dbReference>
<accession>A0A423TNK3</accession>
<keyword evidence="2" id="KW-0812">Transmembrane</keyword>
<keyword evidence="6" id="KW-0472">Membrane</keyword>
<dbReference type="GO" id="GO:0001671">
    <property type="term" value="F:ATPase activator activity"/>
    <property type="evidence" value="ECO:0007669"/>
    <property type="project" value="TreeGrafter"/>
</dbReference>
<proteinExistence type="inferred from homology"/>
<dbReference type="STRING" id="6689.A0A423TNK3"/>
<dbReference type="Gene3D" id="1.10.287.110">
    <property type="entry name" value="DnaJ domain"/>
    <property type="match status" value="1"/>
</dbReference>
<dbReference type="PANTHER" id="PTHR12763">
    <property type="match status" value="1"/>
</dbReference>
<keyword evidence="5" id="KW-0496">Mitochondrion</keyword>
<evidence type="ECO:0000313" key="11">
    <source>
        <dbReference type="Proteomes" id="UP000283509"/>
    </source>
</evidence>
<organism evidence="10 11">
    <name type="scientific">Penaeus vannamei</name>
    <name type="common">Whiteleg shrimp</name>
    <name type="synonym">Litopenaeus vannamei</name>
    <dbReference type="NCBI Taxonomy" id="6689"/>
    <lineage>
        <taxon>Eukaryota</taxon>
        <taxon>Metazoa</taxon>
        <taxon>Ecdysozoa</taxon>
        <taxon>Arthropoda</taxon>
        <taxon>Crustacea</taxon>
        <taxon>Multicrustacea</taxon>
        <taxon>Malacostraca</taxon>
        <taxon>Eumalacostraca</taxon>
        <taxon>Eucarida</taxon>
        <taxon>Decapoda</taxon>
        <taxon>Dendrobranchiata</taxon>
        <taxon>Penaeoidea</taxon>
        <taxon>Penaeidae</taxon>
        <taxon>Penaeus</taxon>
    </lineage>
</organism>
<evidence type="ECO:0000256" key="6">
    <source>
        <dbReference type="ARBA" id="ARBA00023136"/>
    </source>
</evidence>
<comment type="caution">
    <text evidence="10">The sequence shown here is derived from an EMBL/GenBank/DDBJ whole genome shotgun (WGS) entry which is preliminary data.</text>
</comment>
<keyword evidence="4" id="KW-1133">Transmembrane helix</keyword>
<evidence type="ECO:0000256" key="5">
    <source>
        <dbReference type="ARBA" id="ARBA00023128"/>
    </source>
</evidence>
<comment type="function">
    <text evidence="8">Probable component of the PAM complex, a complex required for the translocation of transit peptide-containing proteins from the inner membrane into the mitochondrial matrix in an ATP-dependent manner. May act as a co-chaperone that stimulate the ATP-dependent activity.</text>
</comment>
<comment type="similarity">
    <text evidence="7">Belongs to the TIM14 family.</text>
</comment>
<dbReference type="OrthoDB" id="240298at2759"/>
<evidence type="ECO:0000256" key="1">
    <source>
        <dbReference type="ARBA" id="ARBA00004434"/>
    </source>
</evidence>
<dbReference type="CDD" id="cd06257">
    <property type="entry name" value="DnaJ"/>
    <property type="match status" value="1"/>
</dbReference>
<evidence type="ECO:0000256" key="7">
    <source>
        <dbReference type="ARBA" id="ARBA00038105"/>
    </source>
</evidence>
<evidence type="ECO:0000256" key="8">
    <source>
        <dbReference type="ARBA" id="ARBA00054366"/>
    </source>
</evidence>
<keyword evidence="11" id="KW-1185">Reference proteome</keyword>
<evidence type="ECO:0000256" key="4">
    <source>
        <dbReference type="ARBA" id="ARBA00022989"/>
    </source>
</evidence>
<dbReference type="SMART" id="SM00271">
    <property type="entry name" value="DnaJ"/>
    <property type="match status" value="1"/>
</dbReference>
<feature type="domain" description="J" evidence="9">
    <location>
        <begin position="66"/>
        <end position="116"/>
    </location>
</feature>
<protein>
    <submittedName>
        <fullName evidence="10">Putative mitochondrial import inner membrane translocase subunit TIM14</fullName>
    </submittedName>
</protein>
<dbReference type="SUPFAM" id="SSF46565">
    <property type="entry name" value="Chaperone J-domain"/>
    <property type="match status" value="1"/>
</dbReference>
<evidence type="ECO:0000313" key="10">
    <source>
        <dbReference type="EMBL" id="ROT78036.1"/>
    </source>
</evidence>
<dbReference type="Proteomes" id="UP000283509">
    <property type="component" value="Unassembled WGS sequence"/>
</dbReference>
<dbReference type="FunFam" id="1.10.287.110:FF:000001">
    <property type="entry name" value="Import inner membrane translocase subunit tim14"/>
    <property type="match status" value="1"/>
</dbReference>
<dbReference type="InterPro" id="IPR036869">
    <property type="entry name" value="J_dom_sf"/>
</dbReference>
<dbReference type="GO" id="GO:0001405">
    <property type="term" value="C:PAM complex, Tim23 associated import motor"/>
    <property type="evidence" value="ECO:0007669"/>
    <property type="project" value="TreeGrafter"/>
</dbReference>
<dbReference type="PROSITE" id="PS50076">
    <property type="entry name" value="DNAJ_2"/>
    <property type="match status" value="1"/>
</dbReference>
<comment type="subcellular location">
    <subcellularLocation>
        <location evidence="1">Mitochondrion inner membrane</location>
        <topology evidence="1">Single-pass membrane protein</topology>
    </subcellularLocation>
</comment>
<sequence length="116" mass="12651">MASGMILAGLGLATVGFGARFVLRTMPNLGKKMADAVTNMPKLDSKSLANSRYYKGGFEPKMTKREAALILNISPNANQQKVRMAYKKMMLTNHPDRGGSPYISAKLSEAKDLLDK</sequence>
<dbReference type="Pfam" id="PF00226">
    <property type="entry name" value="DnaJ"/>
    <property type="match status" value="1"/>
</dbReference>